<dbReference type="STRING" id="747676.F4RCA4"/>
<feature type="compositionally biased region" description="Low complexity" evidence="1">
    <location>
        <begin position="110"/>
        <end position="121"/>
    </location>
</feature>
<dbReference type="Gene3D" id="1.10.30.10">
    <property type="entry name" value="High mobility group box domain"/>
    <property type="match status" value="1"/>
</dbReference>
<dbReference type="HOGENOM" id="CLU_894509_0_0_1"/>
<name>F4RCA4_MELLP</name>
<protein>
    <submittedName>
        <fullName evidence="2">Uncharacterized protein</fullName>
    </submittedName>
</protein>
<dbReference type="RefSeq" id="XP_007407039.1">
    <property type="nucleotide sequence ID" value="XM_007406977.1"/>
</dbReference>
<dbReference type="KEGG" id="mlr:MELLADRAFT_95150"/>
<gene>
    <name evidence="2" type="ORF">MELLADRAFT_95150</name>
</gene>
<dbReference type="InterPro" id="IPR036910">
    <property type="entry name" value="HMG_box_dom_sf"/>
</dbReference>
<evidence type="ECO:0000256" key="1">
    <source>
        <dbReference type="SAM" id="MobiDB-lite"/>
    </source>
</evidence>
<evidence type="ECO:0000313" key="2">
    <source>
        <dbReference type="EMBL" id="EGG09985.1"/>
    </source>
</evidence>
<keyword evidence="3" id="KW-1185">Reference proteome</keyword>
<dbReference type="AlphaFoldDB" id="F4RCA4"/>
<dbReference type="CDD" id="cd00084">
    <property type="entry name" value="HMG-box_SF"/>
    <property type="match status" value="1"/>
</dbReference>
<reference evidence="3" key="1">
    <citation type="journal article" date="2011" name="Proc. Natl. Acad. Sci. U.S.A.">
        <title>Obligate biotrophy features unraveled by the genomic analysis of rust fungi.</title>
        <authorList>
            <person name="Duplessis S."/>
            <person name="Cuomo C.A."/>
            <person name="Lin Y.-C."/>
            <person name="Aerts A."/>
            <person name="Tisserant E."/>
            <person name="Veneault-Fourrey C."/>
            <person name="Joly D.L."/>
            <person name="Hacquard S."/>
            <person name="Amselem J."/>
            <person name="Cantarel B.L."/>
            <person name="Chiu R."/>
            <person name="Coutinho P.M."/>
            <person name="Feau N."/>
            <person name="Field M."/>
            <person name="Frey P."/>
            <person name="Gelhaye E."/>
            <person name="Goldberg J."/>
            <person name="Grabherr M.G."/>
            <person name="Kodira C.D."/>
            <person name="Kohler A."/>
            <person name="Kuees U."/>
            <person name="Lindquist E.A."/>
            <person name="Lucas S.M."/>
            <person name="Mago R."/>
            <person name="Mauceli E."/>
            <person name="Morin E."/>
            <person name="Murat C."/>
            <person name="Pangilinan J.L."/>
            <person name="Park R."/>
            <person name="Pearson M."/>
            <person name="Quesneville H."/>
            <person name="Rouhier N."/>
            <person name="Sakthikumar S."/>
            <person name="Salamov A.A."/>
            <person name="Schmutz J."/>
            <person name="Selles B."/>
            <person name="Shapiro H."/>
            <person name="Tanguay P."/>
            <person name="Tuskan G.A."/>
            <person name="Henrissat B."/>
            <person name="Van de Peer Y."/>
            <person name="Rouze P."/>
            <person name="Ellis J.G."/>
            <person name="Dodds P.N."/>
            <person name="Schein J.E."/>
            <person name="Zhong S."/>
            <person name="Hamelin R.C."/>
            <person name="Grigoriev I.V."/>
            <person name="Szabo L.J."/>
            <person name="Martin F."/>
        </authorList>
    </citation>
    <scope>NUCLEOTIDE SEQUENCE [LARGE SCALE GENOMIC DNA]</scope>
    <source>
        <strain evidence="3">98AG31 / pathotype 3-4-7</strain>
    </source>
</reference>
<feature type="compositionally biased region" description="Polar residues" evidence="1">
    <location>
        <begin position="1"/>
        <end position="14"/>
    </location>
</feature>
<accession>F4RCA4</accession>
<feature type="compositionally biased region" description="Polar residues" evidence="1">
    <location>
        <begin position="25"/>
        <end position="57"/>
    </location>
</feature>
<dbReference type="SUPFAM" id="SSF47095">
    <property type="entry name" value="HMG-box"/>
    <property type="match status" value="1"/>
</dbReference>
<feature type="region of interest" description="Disordered" evidence="1">
    <location>
        <begin position="1"/>
        <end position="57"/>
    </location>
</feature>
<dbReference type="EMBL" id="GL883096">
    <property type="protein sequence ID" value="EGG09985.1"/>
    <property type="molecule type" value="Genomic_DNA"/>
</dbReference>
<dbReference type="InParanoid" id="F4RCA4"/>
<dbReference type="eggNOG" id="ENOG502SDWX">
    <property type="taxonomic scope" value="Eukaryota"/>
</dbReference>
<evidence type="ECO:0000313" key="3">
    <source>
        <dbReference type="Proteomes" id="UP000001072"/>
    </source>
</evidence>
<feature type="region of interest" description="Disordered" evidence="1">
    <location>
        <begin position="81"/>
        <end position="140"/>
    </location>
</feature>
<organism evidence="3">
    <name type="scientific">Melampsora larici-populina (strain 98AG31 / pathotype 3-4-7)</name>
    <name type="common">Poplar leaf rust fungus</name>
    <dbReference type="NCBI Taxonomy" id="747676"/>
    <lineage>
        <taxon>Eukaryota</taxon>
        <taxon>Fungi</taxon>
        <taxon>Dikarya</taxon>
        <taxon>Basidiomycota</taxon>
        <taxon>Pucciniomycotina</taxon>
        <taxon>Pucciniomycetes</taxon>
        <taxon>Pucciniales</taxon>
        <taxon>Melampsoraceae</taxon>
        <taxon>Melampsora</taxon>
    </lineage>
</organism>
<proteinExistence type="predicted"/>
<dbReference type="Proteomes" id="UP000001072">
    <property type="component" value="Unassembled WGS sequence"/>
</dbReference>
<dbReference type="VEuPathDB" id="FungiDB:MELLADRAFT_95150"/>
<dbReference type="GeneID" id="18937154"/>
<sequence>MSNYHNQTQISPDSHVSDPAYNNYYGPSTQNPNTWNYGQPVPRTQATVNPNSGLINPSNPGFVYPGYLTYYTAGAQVNPGPALTNPAPNPNQSLTGGQVNPGPALPNHISSSAPSESQASKTSHRKRKDQNKQTELHATSSKDSNLVNAILQLHKEIKTLKAIKALKLGTTVSYIDQVFGKYIAVHQPLAWNYFLRCDVAKAIFKAASGISNGTAMKILSQEWRMMDKKDKQVYKDLAKAGGSLCSDVQVEPTETDLETLEKDLKVINVGSQSRSNIVQPCTNILANPCCLKQYKNKAKQLLEETSNHVSI</sequence>